<feature type="compositionally biased region" description="Low complexity" evidence="1">
    <location>
        <begin position="110"/>
        <end position="123"/>
    </location>
</feature>
<feature type="compositionally biased region" description="Low complexity" evidence="1">
    <location>
        <begin position="44"/>
        <end position="61"/>
    </location>
</feature>
<organism evidence="2 3">
    <name type="scientific">Sapajus apella</name>
    <name type="common">Brown-capped capuchin</name>
    <name type="synonym">Cebus apella</name>
    <dbReference type="NCBI Taxonomy" id="9515"/>
    <lineage>
        <taxon>Eukaryota</taxon>
        <taxon>Metazoa</taxon>
        <taxon>Chordata</taxon>
        <taxon>Craniata</taxon>
        <taxon>Vertebrata</taxon>
        <taxon>Euteleostomi</taxon>
        <taxon>Mammalia</taxon>
        <taxon>Eutheria</taxon>
        <taxon>Euarchontoglires</taxon>
        <taxon>Primates</taxon>
        <taxon>Haplorrhini</taxon>
        <taxon>Platyrrhini</taxon>
        <taxon>Cebidae</taxon>
        <taxon>Cebinae</taxon>
        <taxon>Sapajus</taxon>
    </lineage>
</organism>
<evidence type="ECO:0000313" key="2">
    <source>
        <dbReference type="Proteomes" id="UP000504640"/>
    </source>
</evidence>
<keyword evidence="2" id="KW-1185">Reference proteome</keyword>
<name>A0A6J3H3G2_SAPAP</name>
<feature type="region of interest" description="Disordered" evidence="1">
    <location>
        <begin position="318"/>
        <end position="339"/>
    </location>
</feature>
<evidence type="ECO:0000256" key="1">
    <source>
        <dbReference type="SAM" id="MobiDB-lite"/>
    </source>
</evidence>
<proteinExistence type="predicted"/>
<evidence type="ECO:0000313" key="3">
    <source>
        <dbReference type="RefSeq" id="XP_032125068.1"/>
    </source>
</evidence>
<dbReference type="GeneID" id="116543540"/>
<reference evidence="3" key="1">
    <citation type="submission" date="2025-08" db="UniProtKB">
        <authorList>
            <consortium name="RefSeq"/>
        </authorList>
    </citation>
    <scope>IDENTIFICATION</scope>
    <source>
        <tissue evidence="3">Blood</tissue>
    </source>
</reference>
<feature type="region of interest" description="Disordered" evidence="1">
    <location>
        <begin position="35"/>
        <end position="143"/>
    </location>
</feature>
<dbReference type="AlphaFoldDB" id="A0A6J3H3G2"/>
<gene>
    <name evidence="3" type="primary">LOC116543540</name>
</gene>
<sequence>MTFACICIAAKDPTLFFFMILFLVFRGRQNTGQSLEEAADGKGKPQAGPGRPAGAAAASQPPRLPREPLPPALGSDTHARPRSPMSSSRRHPGRWPGRTSSESAPRCESLGAPALPAAHLPGCPAEPPGLPSPAPSPGDTPVAQKPEAFVHVAQVLGCRSAWTGRCGTGRCWEDLPRSLQKTGRCRPPQTLHAAEPVWVYSMGPCRAVLSCTWTGLPGVPREASGPRYRQDLQPRLCLLSLGALDSIGRFPGLAPSPSHSPAACRRDTADCSRVVWIALVPLWAPGSRSERLKAAGCFRDQGPGHCFRLLRPTLNGGAAHQALHSPGATRTGQRPPAPYPDPAYRALRPLCGGQGLLLWLGKLP</sequence>
<accession>A0A6J3H3G2</accession>
<protein>
    <submittedName>
        <fullName evidence="3">Uncharacterized protein LOC116543540</fullName>
    </submittedName>
</protein>
<dbReference type="RefSeq" id="XP_032125068.1">
    <property type="nucleotide sequence ID" value="XM_032269177.1"/>
</dbReference>
<feature type="compositionally biased region" description="Pro residues" evidence="1">
    <location>
        <begin position="124"/>
        <end position="138"/>
    </location>
</feature>
<dbReference type="Proteomes" id="UP000504640">
    <property type="component" value="Unplaced"/>
</dbReference>